<comment type="subcellular location">
    <subcellularLocation>
        <location evidence="4">Cytoplasm</location>
    </subcellularLocation>
</comment>
<dbReference type="InterPro" id="IPR003697">
    <property type="entry name" value="Maf-like"/>
</dbReference>
<protein>
    <recommendedName>
        <fullName evidence="4">dTTP/UTP pyrophosphatase</fullName>
        <shortName evidence="4">dTTPase/UTPase</shortName>
        <ecNumber evidence="4">3.6.1.9</ecNumber>
    </recommendedName>
    <alternativeName>
        <fullName evidence="4">Nucleoside triphosphate pyrophosphatase</fullName>
    </alternativeName>
    <alternativeName>
        <fullName evidence="4">Nucleotide pyrophosphatase</fullName>
        <shortName evidence="4">Nucleotide PPase</shortName>
    </alternativeName>
</protein>
<dbReference type="OrthoDB" id="9813694at2"/>
<accession>A0A330L7N0</accession>
<gene>
    <name evidence="5" type="ORF">NITLEN_20635</name>
</gene>
<keyword evidence="4" id="KW-0963">Cytoplasm</keyword>
<dbReference type="FunCoup" id="A0A330L7N0">
    <property type="interactions" value="319"/>
</dbReference>
<feature type="active site" description="Proton acceptor" evidence="4">
    <location>
        <position position="68"/>
    </location>
</feature>
<feature type="site" description="Important for substrate specificity" evidence="4">
    <location>
        <position position="153"/>
    </location>
</feature>
<dbReference type="Proteomes" id="UP000248168">
    <property type="component" value="Unassembled WGS sequence"/>
</dbReference>
<keyword evidence="3 4" id="KW-0546">Nucleotide metabolism</keyword>
<dbReference type="EC" id="3.6.1.9" evidence="4"/>
<evidence type="ECO:0000256" key="2">
    <source>
        <dbReference type="ARBA" id="ARBA00022801"/>
    </source>
</evidence>
<dbReference type="SUPFAM" id="SSF52972">
    <property type="entry name" value="ITPase-like"/>
    <property type="match status" value="1"/>
</dbReference>
<feature type="site" description="Important for substrate specificity" evidence="4">
    <location>
        <position position="69"/>
    </location>
</feature>
<dbReference type="GO" id="GO:0036218">
    <property type="term" value="F:dTTP diphosphatase activity"/>
    <property type="evidence" value="ECO:0007669"/>
    <property type="project" value="RHEA"/>
</dbReference>
<dbReference type="Gene3D" id="3.90.950.10">
    <property type="match status" value="1"/>
</dbReference>
<dbReference type="PANTHER" id="PTHR43213">
    <property type="entry name" value="BIFUNCTIONAL DTTP/UTP PYROPHOSPHATASE/METHYLTRANSFERASE PROTEIN-RELATED"/>
    <property type="match status" value="1"/>
</dbReference>
<comment type="caution">
    <text evidence="4">Lacks conserved residue(s) required for the propagation of feature annotation.</text>
</comment>
<name>A0A330L7N0_9BACT</name>
<keyword evidence="2 4" id="KW-0378">Hydrolase</keyword>
<sequence length="211" mass="22902">MQLILASTSPRRRELLALLGLPFEIVAPDFEEVPQPGWSPRQQVEHFAREKARSIATTRSAALVLGSDTAIELDGQMLGKPVDLADARAMLTSLAGRPHSVHTAVALCRQTPHHEAVAIETATVQMNAYDEAAIERYLATQEPMGKAGAYSIQGMGGEFIETICGDFLGIVGLPLRKVATLLADTGVPVPVDIEALYRAKPYPNWARFSRD</sequence>
<reference evidence="6" key="1">
    <citation type="submission" date="2018-04" db="EMBL/GenBank/DDBJ databases">
        <authorList>
            <person name="Lucker S."/>
            <person name="Sakoula D."/>
        </authorList>
    </citation>
    <scope>NUCLEOTIDE SEQUENCE [LARGE SCALE GENOMIC DNA]</scope>
</reference>
<evidence type="ECO:0000313" key="5">
    <source>
        <dbReference type="EMBL" id="SPP64995.1"/>
    </source>
</evidence>
<dbReference type="InParanoid" id="A0A330L7N0"/>
<evidence type="ECO:0000256" key="1">
    <source>
        <dbReference type="ARBA" id="ARBA00001968"/>
    </source>
</evidence>
<dbReference type="Pfam" id="PF02545">
    <property type="entry name" value="Maf"/>
    <property type="match status" value="1"/>
</dbReference>
<evidence type="ECO:0000313" key="6">
    <source>
        <dbReference type="Proteomes" id="UP000248168"/>
    </source>
</evidence>
<dbReference type="PIRSF" id="PIRSF006305">
    <property type="entry name" value="Maf"/>
    <property type="match status" value="1"/>
</dbReference>
<feature type="site" description="Important for substrate specificity" evidence="4">
    <location>
        <position position="11"/>
    </location>
</feature>
<dbReference type="NCBIfam" id="TIGR00172">
    <property type="entry name" value="maf"/>
    <property type="match status" value="1"/>
</dbReference>
<comment type="cofactor">
    <cofactor evidence="1 4">
        <name>a divalent metal cation</name>
        <dbReference type="ChEBI" id="CHEBI:60240"/>
    </cofactor>
</comment>
<dbReference type="InterPro" id="IPR029001">
    <property type="entry name" value="ITPase-like_fam"/>
</dbReference>
<comment type="catalytic activity">
    <reaction evidence="4">
        <text>UTP + H2O = UMP + diphosphate + H(+)</text>
        <dbReference type="Rhea" id="RHEA:29395"/>
        <dbReference type="ChEBI" id="CHEBI:15377"/>
        <dbReference type="ChEBI" id="CHEBI:15378"/>
        <dbReference type="ChEBI" id="CHEBI:33019"/>
        <dbReference type="ChEBI" id="CHEBI:46398"/>
        <dbReference type="ChEBI" id="CHEBI:57865"/>
        <dbReference type="EC" id="3.6.1.9"/>
    </reaction>
</comment>
<evidence type="ECO:0000256" key="4">
    <source>
        <dbReference type="HAMAP-Rule" id="MF_00528"/>
    </source>
</evidence>
<dbReference type="AlphaFoldDB" id="A0A330L7N0"/>
<dbReference type="GO" id="GO:0005737">
    <property type="term" value="C:cytoplasm"/>
    <property type="evidence" value="ECO:0007669"/>
    <property type="project" value="UniProtKB-SubCell"/>
</dbReference>
<comment type="function">
    <text evidence="4">Nucleoside triphosphate pyrophosphatase that hydrolyzes dTTP and UTP. May have a dual role in cell division arrest and in preventing the incorporation of modified nucleotides into cellular nucleic acids.</text>
</comment>
<dbReference type="CDD" id="cd00555">
    <property type="entry name" value="Maf"/>
    <property type="match status" value="1"/>
</dbReference>
<comment type="catalytic activity">
    <reaction evidence="4">
        <text>dTTP + H2O = dTMP + diphosphate + H(+)</text>
        <dbReference type="Rhea" id="RHEA:28534"/>
        <dbReference type="ChEBI" id="CHEBI:15377"/>
        <dbReference type="ChEBI" id="CHEBI:15378"/>
        <dbReference type="ChEBI" id="CHEBI:33019"/>
        <dbReference type="ChEBI" id="CHEBI:37568"/>
        <dbReference type="ChEBI" id="CHEBI:63528"/>
        <dbReference type="EC" id="3.6.1.9"/>
    </reaction>
</comment>
<keyword evidence="6" id="KW-1185">Reference proteome</keyword>
<proteinExistence type="inferred from homology"/>
<dbReference type="RefSeq" id="WP_121989306.1">
    <property type="nucleotide sequence ID" value="NZ_OUNR01000012.1"/>
</dbReference>
<dbReference type="GO" id="GO:0036221">
    <property type="term" value="F:UTP diphosphatase activity"/>
    <property type="evidence" value="ECO:0007669"/>
    <property type="project" value="RHEA"/>
</dbReference>
<dbReference type="HAMAP" id="MF_00528">
    <property type="entry name" value="Maf"/>
    <property type="match status" value="1"/>
</dbReference>
<dbReference type="GO" id="GO:0009117">
    <property type="term" value="P:nucleotide metabolic process"/>
    <property type="evidence" value="ECO:0007669"/>
    <property type="project" value="UniProtKB-KW"/>
</dbReference>
<dbReference type="EMBL" id="OUNR01000012">
    <property type="protein sequence ID" value="SPP64995.1"/>
    <property type="molecule type" value="Genomic_DNA"/>
</dbReference>
<dbReference type="PANTHER" id="PTHR43213:SF5">
    <property type="entry name" value="BIFUNCTIONAL DTTP_UTP PYROPHOSPHATASE_METHYLTRANSFERASE PROTEIN-RELATED"/>
    <property type="match status" value="1"/>
</dbReference>
<organism evidence="5 6">
    <name type="scientific">Nitrospira lenta</name>
    <dbReference type="NCBI Taxonomy" id="1436998"/>
    <lineage>
        <taxon>Bacteria</taxon>
        <taxon>Pseudomonadati</taxon>
        <taxon>Nitrospirota</taxon>
        <taxon>Nitrospiria</taxon>
        <taxon>Nitrospirales</taxon>
        <taxon>Nitrospiraceae</taxon>
        <taxon>Nitrospira</taxon>
    </lineage>
</organism>
<comment type="similarity">
    <text evidence="4">Belongs to the Maf family. YhdE subfamily.</text>
</comment>
<evidence type="ECO:0000256" key="3">
    <source>
        <dbReference type="ARBA" id="ARBA00023080"/>
    </source>
</evidence>